<dbReference type="InterPro" id="IPR012160">
    <property type="entry name" value="LtaS-like"/>
</dbReference>
<dbReference type="InterPro" id="IPR000917">
    <property type="entry name" value="Sulfatase_N"/>
</dbReference>
<evidence type="ECO:0000256" key="11">
    <source>
        <dbReference type="PIRSR" id="PIRSR005091-3"/>
    </source>
</evidence>
<evidence type="ECO:0000256" key="5">
    <source>
        <dbReference type="ARBA" id="ARBA00022692"/>
    </source>
</evidence>
<dbReference type="AlphaFoldDB" id="A0A0D5NJE9"/>
<dbReference type="InterPro" id="IPR017850">
    <property type="entry name" value="Alkaline_phosphatase_core_sf"/>
</dbReference>
<keyword evidence="4 8" id="KW-1003">Cell membrane</keyword>
<proteinExistence type="inferred from homology"/>
<evidence type="ECO:0000256" key="1">
    <source>
        <dbReference type="ARBA" id="ARBA00004651"/>
    </source>
</evidence>
<dbReference type="KEGG" id="pbj:VN24_12360"/>
<dbReference type="HOGENOM" id="CLU_021310_1_1_9"/>
<keyword evidence="16" id="KW-1185">Reference proteome</keyword>
<feature type="transmembrane region" description="Helical" evidence="13">
    <location>
        <begin position="72"/>
        <end position="91"/>
    </location>
</feature>
<feature type="binding site" evidence="11">
    <location>
        <position position="251"/>
    </location>
    <ligand>
        <name>Mn(2+)</name>
        <dbReference type="ChEBI" id="CHEBI:29035"/>
    </ligand>
</feature>
<dbReference type="EMBL" id="CP011058">
    <property type="protein sequence ID" value="AJY75225.1"/>
    <property type="molecule type" value="Genomic_DNA"/>
</dbReference>
<comment type="similarity">
    <text evidence="3 8">Belongs to the LTA synthase family.</text>
</comment>
<sequence length="647" mass="72546">MGWSRLLSGFSKKTFWFSPFVLFTITMIFKIYLAAFVIYDGELLRPLLTGLPSIWTAFALVELFASRRKLAVYLIVNLLLTTVYFAVIMYYKYFGIIVTYHALMQIGQVAEVKGSVFQLLHPYFLLIYVDIVAAALVLIFNKKIRHSWNKLSNRRFQPLGAPFALFVSMFAICVLIVWPNRGIANELVQNERMGILNYEVFLMATGGNEKLLNPASVNQSAINELKGISEVVNPVGKDAAKGRNVIVVQLEAFQNFLLDKTIDGKEITPNLNKLLKESVYFPHFYQQAGSGNTSDAEFLTNTSLYVPLRVPATEAYADKALPSLPKLFRAQGYEALTFHTNDVAFWNRKNLYQALGFSRYYDRAFFGDEDIVHFGSSDEVLYKKTVAELKKQAEAGKKFYAMIISMSSHHPFNLPEPKNKISLPDRYQDTFVGDYIYSQNYTDYALGVLFDELKAGGLWDNSTIVIYGDHMGLPIYSLSKTDLSLLKELNGRDYNDAQMMNIPLIISAPGALKAQVLTQTGGQSDIMPTIANLAGISLAGTVHFGQDLLNQQHNLLPERYYLPSGSFINDREIFIPGAGFSDGRSIPLTKADKSGNAASTLEADQTRSTRSEFDRALKLLQMSDSYVRSLPAYKPDEGVPEDGSKSR</sequence>
<protein>
    <submittedName>
        <fullName evidence="15">Sulfatase</fullName>
    </submittedName>
</protein>
<evidence type="ECO:0000256" key="7">
    <source>
        <dbReference type="ARBA" id="ARBA00023136"/>
    </source>
</evidence>
<feature type="binding site" evidence="11">
    <location>
        <position position="469"/>
    </location>
    <ligand>
        <name>Mn(2+)</name>
        <dbReference type="ChEBI" id="CHEBI:29035"/>
    </ligand>
</feature>
<keyword evidence="5 13" id="KW-0812">Transmembrane</keyword>
<keyword evidence="10" id="KW-0479">Metal-binding</keyword>
<feature type="transmembrane region" description="Helical" evidence="13">
    <location>
        <begin position="120"/>
        <end position="139"/>
    </location>
</feature>
<reference evidence="15 16" key="1">
    <citation type="journal article" date="2015" name="J. Biotechnol.">
        <title>Complete genome sequence of Paenibacillus beijingensis 7188(T) (=DSM 24997(T)), a novel rhizobacterium from jujube garden soil.</title>
        <authorList>
            <person name="Kwak Y."/>
            <person name="Shin J.H."/>
        </authorList>
    </citation>
    <scope>NUCLEOTIDE SEQUENCE [LARGE SCALE GENOMIC DNA]</scope>
    <source>
        <strain evidence="15 16">DSM 24997</strain>
    </source>
</reference>
<evidence type="ECO:0000256" key="10">
    <source>
        <dbReference type="PIRSR" id="PIRSR005091-2"/>
    </source>
</evidence>
<dbReference type="PANTHER" id="PTHR47371:SF3">
    <property type="entry name" value="PHOSPHOGLYCEROL TRANSFERASE I"/>
    <property type="match status" value="1"/>
</dbReference>
<organism evidence="15 16">
    <name type="scientific">Paenibacillus beijingensis</name>
    <dbReference type="NCBI Taxonomy" id="1126833"/>
    <lineage>
        <taxon>Bacteria</taxon>
        <taxon>Bacillati</taxon>
        <taxon>Bacillota</taxon>
        <taxon>Bacilli</taxon>
        <taxon>Bacillales</taxon>
        <taxon>Paenibacillaceae</taxon>
        <taxon>Paenibacillus</taxon>
    </lineage>
</organism>
<dbReference type="Pfam" id="PF00884">
    <property type="entry name" value="Sulfatase"/>
    <property type="match status" value="1"/>
</dbReference>
<dbReference type="Gene3D" id="3.40.720.10">
    <property type="entry name" value="Alkaline Phosphatase, subunit A"/>
    <property type="match status" value="1"/>
</dbReference>
<feature type="transmembrane region" description="Helical" evidence="13">
    <location>
        <begin position="20"/>
        <end position="39"/>
    </location>
</feature>
<evidence type="ECO:0000313" key="16">
    <source>
        <dbReference type="Proteomes" id="UP000032633"/>
    </source>
</evidence>
<dbReference type="Proteomes" id="UP000032633">
    <property type="component" value="Chromosome"/>
</dbReference>
<evidence type="ECO:0000313" key="15">
    <source>
        <dbReference type="EMBL" id="AJY75225.1"/>
    </source>
</evidence>
<gene>
    <name evidence="15" type="ORF">VN24_12360</name>
</gene>
<dbReference type="PANTHER" id="PTHR47371">
    <property type="entry name" value="LIPOTEICHOIC ACID SYNTHASE"/>
    <property type="match status" value="1"/>
</dbReference>
<keyword evidence="6 13" id="KW-1133">Transmembrane helix</keyword>
<dbReference type="Gene3D" id="3.30.1120.170">
    <property type="match status" value="1"/>
</dbReference>
<evidence type="ECO:0000256" key="6">
    <source>
        <dbReference type="ARBA" id="ARBA00022989"/>
    </source>
</evidence>
<feature type="binding site" evidence="11">
    <location>
        <position position="470"/>
    </location>
    <ligand>
        <name>Mn(2+)</name>
        <dbReference type="ChEBI" id="CHEBI:29035"/>
    </ligand>
</feature>
<feature type="transmembrane region" description="Helical" evidence="13">
    <location>
        <begin position="159"/>
        <end position="178"/>
    </location>
</feature>
<feature type="binding site" evidence="10">
    <location>
        <position position="409"/>
    </location>
    <ligand>
        <name>substrate</name>
    </ligand>
</feature>
<evidence type="ECO:0000256" key="4">
    <source>
        <dbReference type="ARBA" id="ARBA00022475"/>
    </source>
</evidence>
<reference evidence="16" key="2">
    <citation type="submission" date="2015-03" db="EMBL/GenBank/DDBJ databases">
        <title>Genome sequence of Paenibacillus beijingensis strain DSM 24997T.</title>
        <authorList>
            <person name="Kwak Y."/>
            <person name="Shin J.-H."/>
        </authorList>
    </citation>
    <scope>NUCLEOTIDE SEQUENCE [LARGE SCALE GENOMIC DNA]</scope>
    <source>
        <strain evidence="16">DSM 24997</strain>
    </source>
</reference>
<comment type="pathway">
    <text evidence="2">Cell wall biogenesis; lipoteichoic acid biosynthesis.</text>
</comment>
<dbReference type="GO" id="GO:0046872">
    <property type="term" value="F:metal ion binding"/>
    <property type="evidence" value="ECO:0007669"/>
    <property type="project" value="UniProtKB-KW"/>
</dbReference>
<dbReference type="STRING" id="1126833.VN24_12360"/>
<dbReference type="InterPro" id="IPR050448">
    <property type="entry name" value="OpgB/LTA_synthase_biosynth"/>
</dbReference>
<evidence type="ECO:0000256" key="3">
    <source>
        <dbReference type="ARBA" id="ARBA00009983"/>
    </source>
</evidence>
<evidence type="ECO:0000256" key="13">
    <source>
        <dbReference type="SAM" id="Phobius"/>
    </source>
</evidence>
<evidence type="ECO:0000256" key="2">
    <source>
        <dbReference type="ARBA" id="ARBA00004936"/>
    </source>
</evidence>
<dbReference type="PIRSF" id="PIRSF005091">
    <property type="entry name" value="Mmb_sulf_HI1246"/>
    <property type="match status" value="1"/>
</dbReference>
<evidence type="ECO:0000259" key="14">
    <source>
        <dbReference type="Pfam" id="PF00884"/>
    </source>
</evidence>
<dbReference type="PATRIC" id="fig|1126833.4.peg.2711"/>
<evidence type="ECO:0000256" key="8">
    <source>
        <dbReference type="PIRNR" id="PIRNR005091"/>
    </source>
</evidence>
<feature type="domain" description="Sulfatase N-terminal" evidence="14">
    <location>
        <begin position="243"/>
        <end position="536"/>
    </location>
</feature>
<feature type="active site" evidence="9">
    <location>
        <position position="293"/>
    </location>
</feature>
<name>A0A0D5NJE9_9BACL</name>
<dbReference type="GO" id="GO:0005886">
    <property type="term" value="C:plasma membrane"/>
    <property type="evidence" value="ECO:0007669"/>
    <property type="project" value="UniProtKB-SubCell"/>
</dbReference>
<dbReference type="OrthoDB" id="5901192at2"/>
<comment type="subcellular location">
    <subcellularLocation>
        <location evidence="1">Cell membrane</location>
        <topology evidence="1">Multi-pass membrane protein</topology>
    </subcellularLocation>
</comment>
<evidence type="ECO:0000256" key="12">
    <source>
        <dbReference type="SAM" id="MobiDB-lite"/>
    </source>
</evidence>
<evidence type="ECO:0000256" key="9">
    <source>
        <dbReference type="PIRSR" id="PIRSR005091-1"/>
    </source>
</evidence>
<keyword evidence="7 8" id="KW-0472">Membrane</keyword>
<dbReference type="CDD" id="cd16015">
    <property type="entry name" value="LTA_synthase"/>
    <property type="match status" value="1"/>
</dbReference>
<dbReference type="SUPFAM" id="SSF53649">
    <property type="entry name" value="Alkaline phosphatase-like"/>
    <property type="match status" value="1"/>
</dbReference>
<keyword evidence="10" id="KW-0464">Manganese</keyword>
<accession>A0A0D5NJE9</accession>
<feature type="region of interest" description="Disordered" evidence="12">
    <location>
        <begin position="586"/>
        <end position="610"/>
    </location>
</feature>
<feature type="binding site" evidence="11">
    <location>
        <position position="293"/>
    </location>
    <ligand>
        <name>Mn(2+)</name>
        <dbReference type="ChEBI" id="CHEBI:29035"/>
    </ligand>
</feature>